<dbReference type="Pfam" id="PF02259">
    <property type="entry name" value="FAT"/>
    <property type="match status" value="1"/>
</dbReference>
<dbReference type="GO" id="GO:0006281">
    <property type="term" value="P:DNA repair"/>
    <property type="evidence" value="ECO:0007669"/>
    <property type="project" value="TreeGrafter"/>
</dbReference>
<proteinExistence type="inferred from homology"/>
<feature type="region of interest" description="Disordered" evidence="3">
    <location>
        <begin position="579"/>
        <end position="613"/>
    </location>
</feature>
<dbReference type="InterPro" id="IPR003151">
    <property type="entry name" value="PIK-rel_kinase_FAT"/>
</dbReference>
<protein>
    <recommendedName>
        <fullName evidence="8">Transcription-associated protein 1</fullName>
    </recommendedName>
</protein>
<dbReference type="InterPro" id="IPR016024">
    <property type="entry name" value="ARM-type_fold"/>
</dbReference>
<dbReference type="InterPro" id="IPR019734">
    <property type="entry name" value="TPR_rpt"/>
</dbReference>
<accession>A0A1B7TAH7</accession>
<evidence type="ECO:0000313" key="7">
    <source>
        <dbReference type="Proteomes" id="UP000092321"/>
    </source>
</evidence>
<feature type="compositionally biased region" description="Low complexity" evidence="3">
    <location>
        <begin position="3448"/>
        <end position="3472"/>
    </location>
</feature>
<dbReference type="InterPro" id="IPR050517">
    <property type="entry name" value="DDR_Repair_Kinase"/>
</dbReference>
<dbReference type="Pfam" id="PF20206">
    <property type="entry name" value="Tra1_ring"/>
    <property type="match status" value="1"/>
</dbReference>
<dbReference type="GO" id="GO:0000124">
    <property type="term" value="C:SAGA complex"/>
    <property type="evidence" value="ECO:0007669"/>
    <property type="project" value="TreeGrafter"/>
</dbReference>
<gene>
    <name evidence="6" type="ORF">HANVADRAFT_53713</name>
</gene>
<evidence type="ECO:0000256" key="1">
    <source>
        <dbReference type="ARBA" id="ARBA00007234"/>
    </source>
</evidence>
<feature type="repeat" description="TPR" evidence="2">
    <location>
        <begin position="3210"/>
        <end position="3243"/>
    </location>
</feature>
<dbReference type="EMBL" id="LXPE01000050">
    <property type="protein sequence ID" value="OBA25723.1"/>
    <property type="molecule type" value="Genomic_DNA"/>
</dbReference>
<evidence type="ECO:0000259" key="4">
    <source>
        <dbReference type="PROSITE" id="PS50290"/>
    </source>
</evidence>
<feature type="compositionally biased region" description="Basic and acidic residues" evidence="3">
    <location>
        <begin position="3422"/>
        <end position="3439"/>
    </location>
</feature>
<dbReference type="GO" id="GO:0004672">
    <property type="term" value="F:protein kinase activity"/>
    <property type="evidence" value="ECO:0007669"/>
    <property type="project" value="UniProtKB-ARBA"/>
</dbReference>
<dbReference type="OrthoDB" id="5570127at2759"/>
<evidence type="ECO:0000259" key="5">
    <source>
        <dbReference type="PROSITE" id="PS51189"/>
    </source>
</evidence>
<keyword evidence="2" id="KW-0802">TPR repeat</keyword>
<dbReference type="Gene3D" id="1.10.1070.11">
    <property type="entry name" value="Phosphatidylinositol 3-/4-kinase, catalytic domain"/>
    <property type="match status" value="1"/>
</dbReference>
<feature type="compositionally biased region" description="Low complexity" evidence="3">
    <location>
        <begin position="120"/>
        <end position="135"/>
    </location>
</feature>
<feature type="compositionally biased region" description="Low complexity" evidence="3">
    <location>
        <begin position="595"/>
        <end position="607"/>
    </location>
</feature>
<comment type="similarity">
    <text evidence="1">Belongs to the PI3/PI4-kinase family. TRA1 subfamily.</text>
</comment>
<dbReference type="InterPro" id="IPR000403">
    <property type="entry name" value="PI3/4_kinase_cat_dom"/>
</dbReference>
<feature type="domain" description="FAT" evidence="5">
    <location>
        <begin position="2814"/>
        <end position="3367"/>
    </location>
</feature>
<keyword evidence="7" id="KW-1185">Reference proteome</keyword>
<dbReference type="SUPFAM" id="SSF56112">
    <property type="entry name" value="Protein kinase-like (PK-like)"/>
    <property type="match status" value="1"/>
</dbReference>
<feature type="region of interest" description="Disordered" evidence="3">
    <location>
        <begin position="3382"/>
        <end position="3475"/>
    </location>
</feature>
<name>A0A1B7TAH7_9ASCO</name>
<dbReference type="PROSITE" id="PS50005">
    <property type="entry name" value="TPR"/>
    <property type="match status" value="1"/>
</dbReference>
<feature type="region of interest" description="Disordered" evidence="3">
    <location>
        <begin position="2394"/>
        <end position="2415"/>
    </location>
</feature>
<dbReference type="InterPro" id="IPR046807">
    <property type="entry name" value="Tra1_central"/>
</dbReference>
<dbReference type="SUPFAM" id="SSF48371">
    <property type="entry name" value="ARM repeat"/>
    <property type="match status" value="3"/>
</dbReference>
<dbReference type="PROSITE" id="PS50290">
    <property type="entry name" value="PI3_4_KINASE_3"/>
    <property type="match status" value="1"/>
</dbReference>
<comment type="caution">
    <text evidence="6">The sequence shown here is derived from an EMBL/GenBank/DDBJ whole genome shotgun (WGS) entry which is preliminary data.</text>
</comment>
<dbReference type="InterPro" id="IPR014009">
    <property type="entry name" value="PIK_FAT"/>
</dbReference>
<dbReference type="GO" id="GO:0035267">
    <property type="term" value="C:NuA4 histone acetyltransferase complex"/>
    <property type="evidence" value="ECO:0007669"/>
    <property type="project" value="TreeGrafter"/>
</dbReference>
<organism evidence="6 7">
    <name type="scientific">Hanseniaspora valbyensis NRRL Y-1626</name>
    <dbReference type="NCBI Taxonomy" id="766949"/>
    <lineage>
        <taxon>Eukaryota</taxon>
        <taxon>Fungi</taxon>
        <taxon>Dikarya</taxon>
        <taxon>Ascomycota</taxon>
        <taxon>Saccharomycotina</taxon>
        <taxon>Saccharomycetes</taxon>
        <taxon>Saccharomycodales</taxon>
        <taxon>Saccharomycodaceae</taxon>
        <taxon>Hanseniaspora</taxon>
    </lineage>
</organism>
<dbReference type="GO" id="GO:0005634">
    <property type="term" value="C:nucleus"/>
    <property type="evidence" value="ECO:0007669"/>
    <property type="project" value="TreeGrafter"/>
</dbReference>
<evidence type="ECO:0000313" key="6">
    <source>
        <dbReference type="EMBL" id="OBA25723.1"/>
    </source>
</evidence>
<dbReference type="Proteomes" id="UP000092321">
    <property type="component" value="Unassembled WGS sequence"/>
</dbReference>
<dbReference type="InterPro" id="IPR046805">
    <property type="entry name" value="Tra1_ring"/>
</dbReference>
<evidence type="ECO:0008006" key="8">
    <source>
        <dbReference type="Google" id="ProtNLM"/>
    </source>
</evidence>
<evidence type="ECO:0000256" key="2">
    <source>
        <dbReference type="PROSITE-ProRule" id="PRU00339"/>
    </source>
</evidence>
<dbReference type="SUPFAM" id="SSF48452">
    <property type="entry name" value="TPR-like"/>
    <property type="match status" value="1"/>
</dbReference>
<dbReference type="CDD" id="cd05163">
    <property type="entry name" value="PIKK_TRRAP"/>
    <property type="match status" value="1"/>
</dbReference>
<dbReference type="SMART" id="SM00146">
    <property type="entry name" value="PI3Kc"/>
    <property type="match status" value="1"/>
</dbReference>
<dbReference type="GO" id="GO:0006355">
    <property type="term" value="P:regulation of DNA-templated transcription"/>
    <property type="evidence" value="ECO:0007669"/>
    <property type="project" value="TreeGrafter"/>
</dbReference>
<reference evidence="7" key="1">
    <citation type="journal article" date="2016" name="Proc. Natl. Acad. Sci. U.S.A.">
        <title>Comparative genomics of biotechnologically important yeasts.</title>
        <authorList>
            <person name="Riley R."/>
            <person name="Haridas S."/>
            <person name="Wolfe K.H."/>
            <person name="Lopes M.R."/>
            <person name="Hittinger C.T."/>
            <person name="Goeker M."/>
            <person name="Salamov A.A."/>
            <person name="Wisecaver J.H."/>
            <person name="Long T.M."/>
            <person name="Calvey C.H."/>
            <person name="Aerts A.L."/>
            <person name="Barry K.W."/>
            <person name="Choi C."/>
            <person name="Clum A."/>
            <person name="Coughlan A.Y."/>
            <person name="Deshpande S."/>
            <person name="Douglass A.P."/>
            <person name="Hanson S.J."/>
            <person name="Klenk H.-P."/>
            <person name="LaButti K.M."/>
            <person name="Lapidus A."/>
            <person name="Lindquist E.A."/>
            <person name="Lipzen A.M."/>
            <person name="Meier-Kolthoff J.P."/>
            <person name="Ohm R.A."/>
            <person name="Otillar R.P."/>
            <person name="Pangilinan J.L."/>
            <person name="Peng Y."/>
            <person name="Rokas A."/>
            <person name="Rosa C.A."/>
            <person name="Scheuner C."/>
            <person name="Sibirny A.A."/>
            <person name="Slot J.C."/>
            <person name="Stielow J.B."/>
            <person name="Sun H."/>
            <person name="Kurtzman C.P."/>
            <person name="Blackwell M."/>
            <person name="Grigoriev I.V."/>
            <person name="Jeffries T.W."/>
        </authorList>
    </citation>
    <scope>NUCLEOTIDE SEQUENCE [LARGE SCALE GENOMIC DNA]</scope>
    <source>
        <strain evidence="7">NRRL Y-1626</strain>
    </source>
</reference>
<dbReference type="InterPro" id="IPR011009">
    <property type="entry name" value="Kinase-like_dom_sf"/>
</dbReference>
<feature type="compositionally biased region" description="Acidic residues" evidence="3">
    <location>
        <begin position="2401"/>
        <end position="2415"/>
    </location>
</feature>
<feature type="region of interest" description="Disordered" evidence="3">
    <location>
        <begin position="107"/>
        <end position="137"/>
    </location>
</feature>
<dbReference type="PANTHER" id="PTHR11139">
    <property type="entry name" value="ATAXIA TELANGIECTASIA MUTATED ATM -RELATED"/>
    <property type="match status" value="1"/>
</dbReference>
<dbReference type="InterPro" id="IPR036940">
    <property type="entry name" value="PI3/4_kinase_cat_sf"/>
</dbReference>
<dbReference type="PROSITE" id="PS51189">
    <property type="entry name" value="FAT"/>
    <property type="match status" value="1"/>
</dbReference>
<dbReference type="InterPro" id="IPR011990">
    <property type="entry name" value="TPR-like_helical_dom_sf"/>
</dbReference>
<dbReference type="Pfam" id="PF00454">
    <property type="entry name" value="PI3_PI4_kinase"/>
    <property type="match status" value="1"/>
</dbReference>
<feature type="compositionally biased region" description="Low complexity" evidence="3">
    <location>
        <begin position="3404"/>
        <end position="3418"/>
    </location>
</feature>
<sequence length="4022" mass="462476">MVSTCLVQITKYQKSIEDLLKQLDDPENFDIENSKQELKLILTELFDTVDVISEKSPKNFASNFLQSFISIFEKIKPSFNKNNISNEIRHTLLEILTKSSPYLINSNTAPELISPPPKQQQPEQQENGNNPEQQPVKPILKTDNMAISPEMVEPLFTCLLKQVLMVDNEINAVLALRYINTLFKYFKYYLTNQVGDFLNNFLYPMYTSSMEMIKTSFSEDNNGESSLTDDNSDELALSLKSFKVLAECPVSVVSIFSSFKAIIPSETAKYLPLVMNFLQAQVEHQKLARETFESIQVKKIREMMKIDPEAVLTDSQKYQVEKNIERYCTVAPAILNMQKREKFCDLLQAQIKCASFLVYIFLRNYLPELLQQQAPKVPEILCRLLQDLPSDLTHLRKELLQTVRHIFSTPYKKLFLPYLPVLLNEDVLLSQGFTNNDTLRTLALSNVADLVHNLRSALSLDQLETAITIFIKYLHDTTLQVNVHIMSSKLLINLVDCLLTRGKENVQQAPRARKLLICIIEGYVVRLKILNYSRESILYYQDLYAKRKQRKYDELPARIKENDREEFIKNTIFKGTEEKFDKDTKQNNKNNVDKTGNGTNETTTNNTADSDKDVDMDLPSNFAGFHMDRFDIKDHAPILTSTNTTYTNIINMTNREKMRDDDPASLLYGAPIKDALYLYRTLLPFLKSVIGDLRQFNPPPNDYTENHKTWYTLARIFTLEETKLLKTLFHETLKGFLFFTNKADDEEKKNAANKSKYFDIRSPNLPLSVSRESRDLMESFVVIFMHLDIPTFTEIVESEMEFFYQCILEDSAVLHVAQSFLTGEVTSPAFNSILLRFLGEKLPILGDSNVNVSNILIRLYKLSFMSVNVFPIKNEPVLLKQINSIILDSLKYSTKTHEPLVYFYLIRTLFRCIGGGKLENLYIALIPVLNTLLNTLNSLIIQTKRPYSKNLYVEICLTIPVKLVVLAPLFSSLVKPLCISLRCYEQTDLIQQGLRTLELCVDTFNADYLDPLIEPSADELFSALFGLLKPIPANPQNSHTAVRILGKLGGRNRKFLKAASDLNKNNKYPEIMAKVEIYGLNSEDSIKSIENNLESGALGVNGWNESLIKKDIDIEMNDIENDNQSSRDDSKTLFPIASCVEDILALFYDPGCETEYRLKAFSYLMVVLKIMIGSGSENSIDDTELIEKVSISLQSINDNDFKNDKLKLDIERLKQLNKKETLIVDLIDSLFFASSIPKLADSSLLFLLNLADHFSICHLSEIVEKYLIEEDSLKMENSDPPKRNTSVVFIKSLINSLGSYNSETRKTAVKVTERLFVTCELLLKTQKVKNDALINNLLLVTMFKEFIHGTANEEFYIKCGSVLGLHSIIERFSTSEYVRILIKKNQIAIVSAMFFVLEDTKDEYPNTIVTRTTEIICRILSLDMVKMTEDELKENKSLLHALSEVICYLNSPTKATREASKSILKLISEKTELSIEALMAHCKFLLLKPIFSKPLRALPIPIIIGNIEAVTYCLQASNDTSFNDELLRFLTEVIALVDADDNSLSGSSKPADYVISKQLVDLRVTCINLLSASVSNPEIATSNNGQTKLSILNLFFKTMTKDSDEIIDATYIGLKSAITSSTYKLPKEVLQPGLKPLLINLSDRENLSPYRLKALTRVLEILNSHFKLEVGKKLLDHLDWKSNVMNLDVMADQDIVGQQPTVILSHIINMFHLLPNQADIFLRDLVIKVMKLENTLRCNLTSPFRKPLALFLNRFHESAAEYMTKNLSHRVWVSFICSVCQLPEAENFYKELKSRLKTYVETFKKGIETTPDRCVSFYVSTIDLVQTVYKMEGSNWLLENTEIIKLLLDITIKVKHTVKNSGFYFDYTQLNLGIAFFQELFIDLIKVSPLDRKTELFFDLMKGLFQSNITPNQLIKEFIFSEIVDNRTAEKEARIKFLTLACQYVVGNMENELSLFLAENIIKDVLVFEGSSIKNLNNLLPDEITVDTLKETWIDTLSNSVWSNETLVESNILQSNLDFLKFQFINITASVVKWAPETAKLYKTEIIKFGWNFIKMKDELCKQASYMLFSMFIPIFDVSSKVVTPLFVALLRNEQTEGRYMMSQSLDMLVPVMHERYIENSDSEEWLTWVKWIRRVLSEEKSSQNLMIYHLLCGFPNQFFSVRELFVPNIINYLSKLFKRQSSGLLENQNLAMDLLELILEWEEKHNKQKIYSEENKMDVENENEGEDNGEKKSDSAESVESTASNTSNSYEVSYSLRETCVSALIKYLCSASARNSDILINLKGLDILSKILSKDFWNDVKPSLDYYEKTLIFANPPVDNVVPYIINYLQVFEIVLEQRPDEWIVENITYLSTLLQSCISSDHQDIQRGAQKVLKVILKAIVKTKALEKESESLEATSNDIEEEDADENTAEESSDNKPCLLFVNNICEIIAKNLNSQSTATAAGVMLAWTLFMNIPSKVDSLIPNILSVFNRLVNDHLQFNQINDPKTLEDARITLKLMEYSFFILCDKIAILNDQRRVFLSLVASIIDKSSDIHILKQILRMFRCWAFAGETYPSVKEVSAILTRMLSLELKGENELTNDYFALILSIFENRSELNPDFPIRMEHPFLIGTKIANSKLRNKFMKMLNDSIEEDIHERLYYIIKDQNWEFVADSPWLHQAIQLLYGSFKPNVAISLGEPSSLPSLSKFKNLFNSFDNKTIDTNEISESLQNLINHEQTFINEDLKVYSTEFTTSLSEVFFKKPSAIRAAWVDIFPIAYQSIKANETYGMNRSLVALLSKDYHVRQSRSPMNVIGALLESFKNLDNIDIPPHLLKYLAITHNAWFEALNLLEGSLVNGKLENGKIQETTEDAILELYSTLSEKDMFYGLWRRRATYSETIAALSYEQIGLFDKAQMLYESAQVKTRANALPYLESEYSLWEDGWIYCAQELQQWEILTDIAHDEAYTDLMVECAWRTANWTVDRPSIESSLKGLLETPTPRRQFLEAFVAIQKQFKTNHNDYEAKKLIEDGVQICLAKWETLPARVSNSHIPLLHLFQEYTEMTEVQMIYRPLFETNQSNIDQKSSEIKRILSNWRERVPTKWDDLNIWNDLITWRTHVFDNINETYLPLLNALPNGTKNIPNYYYKGYHEVAWVINRFAQVARIQEAPEVCLDQLNKIYSLPNIEIHEAFLKLMEQAKCYYEKPDELNTGIEVIGNTNLTYFSDVQKSEFITMQGMFLTKKNEYEKANESFVQAIKLDMKVGKAWAEWGNYHDKLFTENKTNINHASSALSCYLQAAGLYNSRASRKMISRILWFISLKDDNNSIESTFENSKAEIPTWYWITFIPQLLSGLLHKEGKMARSILIQIVKEYPQAIHFHLRTAREDYLNFELQIATMKKREEEAKKNVVATEQVDEEKKNNNDKNNNNSVENNEKSNQTGKENDDSEKKPEAENDSTKQEQTTSPATNNINNTNTTNNTNPLSSDSASTSSVPVKKQPGIYLDELTRILKTSYPLLALTLEFLTDQIISSRKVVTADETFYRVISTLLNEAHSTYQRLPEYNDSVQLPEKIVANIFRQCNSNLDDGLKLKLVVDFVQTKPTFEAYIKRLRIWKIKIKSKLDRFSESEKFEEVFPYLSRFHQKKYEDIEIPGQYLQNTDTNKYFVKIGRFLSNLTFIVRGNQCYRVIYIRGQDGSLHSFSVETPSSRHSRREERIMQMFRLFNDALNGNVQTRKRNITFTIPVSIPFSPEVRLINYSKDHLTLQDIFEKYCEENGMDKNMIYDYYIEQIQAANNKDLPKPDIIAAKVEILAAIQSMFLSKNILKDFFKGIYKDFESFWLFRKNFTVKYACLSFMVYMMSIGNRTPGKIHVDLNNGDVFSLEFIPNKIALERLPDNYRNNLPKLPGDTPILQLGEHVPFRLTPNLQRLIGDVGLEGVFSTTMLMTCRALLKSDNKMKYYLNLFIRDEVITWYTQQNNKTILNEDLKLISVIQLNTELITRKLVSLSHFSSQFAASNHFVLDAISSAVAPRNLAALDITAMPYF</sequence>
<dbReference type="PANTHER" id="PTHR11139:SF1">
    <property type="entry name" value="TRANSFORMATION_TRANSCRIPTION DOMAIN-ASSOCIATED PROTEIN"/>
    <property type="match status" value="1"/>
</dbReference>
<dbReference type="Pfam" id="PF20175">
    <property type="entry name" value="Tra1_central"/>
    <property type="match status" value="1"/>
</dbReference>
<feature type="region of interest" description="Disordered" evidence="3">
    <location>
        <begin position="2213"/>
        <end position="2245"/>
    </location>
</feature>
<evidence type="ECO:0000256" key="3">
    <source>
        <dbReference type="SAM" id="MobiDB-lite"/>
    </source>
</evidence>
<feature type="domain" description="PI3K/PI4K catalytic" evidence="4">
    <location>
        <begin position="3651"/>
        <end position="3992"/>
    </location>
</feature>